<dbReference type="EMBL" id="CAJVPW010003653">
    <property type="protein sequence ID" value="CAG8527420.1"/>
    <property type="molecule type" value="Genomic_DNA"/>
</dbReference>
<keyword evidence="2" id="KW-1185">Reference proteome</keyword>
<dbReference type="Proteomes" id="UP000789366">
    <property type="component" value="Unassembled WGS sequence"/>
</dbReference>
<sequence>MIQNSNSKKNSDEKKPMPSNNDKPKVYKTTAACDNCRQKRVRCIYENEGPCERCIKDKCRSKCIFSQRLKRGPRKITGSSTGLPTKAEFQEWGEVLWRLHGSDKQAVSFFLRILSSAPSNFGQNIQPEIFGNVLELDNEQPSWLSNLNPSFGETFLGNEQGPSDLIRANILSNNPDGRSLPVNNELFSQKTPSINLFDPQEAPSTNLFDNFDNNLEINVQSLSLSGDLTESFLTSDGYAPPEIRSPRSTSRQYSLHRSQSRDNRHNRQETRSHRPVSRSPSPNYMYSDEEQNLTLFPYSQVCYSPGHLSPNIPINYCTSNNSSASTSAHIPSSPRIPFDLDDTNLVDYINLQVMSVNSNSDEMNQHLLINSTTDIQTSSLDDSEEMPFSDYL</sequence>
<name>A0ACA9LGM1_9GLOM</name>
<evidence type="ECO:0000313" key="1">
    <source>
        <dbReference type="EMBL" id="CAG8527420.1"/>
    </source>
</evidence>
<evidence type="ECO:0000313" key="2">
    <source>
        <dbReference type="Proteomes" id="UP000789366"/>
    </source>
</evidence>
<accession>A0ACA9LGM1</accession>
<organism evidence="1 2">
    <name type="scientific">Cetraspora pellucida</name>
    <dbReference type="NCBI Taxonomy" id="1433469"/>
    <lineage>
        <taxon>Eukaryota</taxon>
        <taxon>Fungi</taxon>
        <taxon>Fungi incertae sedis</taxon>
        <taxon>Mucoromycota</taxon>
        <taxon>Glomeromycotina</taxon>
        <taxon>Glomeromycetes</taxon>
        <taxon>Diversisporales</taxon>
        <taxon>Gigasporaceae</taxon>
        <taxon>Cetraspora</taxon>
    </lineage>
</organism>
<gene>
    <name evidence="1" type="ORF">SPELUC_LOCUS4211</name>
</gene>
<comment type="caution">
    <text evidence="1">The sequence shown here is derived from an EMBL/GenBank/DDBJ whole genome shotgun (WGS) entry which is preliminary data.</text>
</comment>
<reference evidence="1" key="1">
    <citation type="submission" date="2021-06" db="EMBL/GenBank/DDBJ databases">
        <authorList>
            <person name="Kallberg Y."/>
            <person name="Tangrot J."/>
            <person name="Rosling A."/>
        </authorList>
    </citation>
    <scope>NUCLEOTIDE SEQUENCE</scope>
    <source>
        <strain evidence="1">28 12/20/2015</strain>
    </source>
</reference>
<proteinExistence type="predicted"/>
<protein>
    <submittedName>
        <fullName evidence="1">14331_t:CDS:1</fullName>
    </submittedName>
</protein>